<feature type="chain" id="PRO_5002208399" evidence="2">
    <location>
        <begin position="19"/>
        <end position="174"/>
    </location>
</feature>
<dbReference type="EMBL" id="KN828242">
    <property type="protein sequence ID" value="KIK75254.1"/>
    <property type="molecule type" value="Genomic_DNA"/>
</dbReference>
<dbReference type="AlphaFoldDB" id="A0A0D0D5B9"/>
<evidence type="ECO:0000313" key="3">
    <source>
        <dbReference type="EMBL" id="KIK75254.1"/>
    </source>
</evidence>
<keyword evidence="2" id="KW-0732">Signal</keyword>
<keyword evidence="4" id="KW-1185">Reference proteome</keyword>
<dbReference type="HOGENOM" id="CLU_131645_0_0_1"/>
<sequence>MSVIVAATLTVVLPPTLPGPGFGSSQSENSHVYISDTPRSNHTHNSAMHNGHITTNDNLSVAEVKDKAKKDSLKFARGLSAMSLLGSARSQVQLAQIHENQGNLKGALGALLKAGILAHMVMSGAEFSAEQKPGKHGVLFREFSDFEKHEGNNLVQRVRIIESKLTDLEKPAAT</sequence>
<proteinExistence type="predicted"/>
<feature type="region of interest" description="Disordered" evidence="1">
    <location>
        <begin position="17"/>
        <end position="49"/>
    </location>
</feature>
<dbReference type="OrthoDB" id="3269083at2759"/>
<evidence type="ECO:0000256" key="1">
    <source>
        <dbReference type="SAM" id="MobiDB-lite"/>
    </source>
</evidence>
<evidence type="ECO:0000256" key="2">
    <source>
        <dbReference type="SAM" id="SignalP"/>
    </source>
</evidence>
<feature type="compositionally biased region" description="Polar residues" evidence="1">
    <location>
        <begin position="23"/>
        <end position="49"/>
    </location>
</feature>
<reference evidence="3 4" key="1">
    <citation type="submission" date="2014-04" db="EMBL/GenBank/DDBJ databases">
        <authorList>
            <consortium name="DOE Joint Genome Institute"/>
            <person name="Kuo A."/>
            <person name="Kohler A."/>
            <person name="Jargeat P."/>
            <person name="Nagy L.G."/>
            <person name="Floudas D."/>
            <person name="Copeland A."/>
            <person name="Barry K.W."/>
            <person name="Cichocki N."/>
            <person name="Veneault-Fourrey C."/>
            <person name="LaButti K."/>
            <person name="Lindquist E.A."/>
            <person name="Lipzen A."/>
            <person name="Lundell T."/>
            <person name="Morin E."/>
            <person name="Murat C."/>
            <person name="Sun H."/>
            <person name="Tunlid A."/>
            <person name="Henrissat B."/>
            <person name="Grigoriev I.V."/>
            <person name="Hibbett D.S."/>
            <person name="Martin F."/>
            <person name="Nordberg H.P."/>
            <person name="Cantor M.N."/>
            <person name="Hua S.X."/>
        </authorList>
    </citation>
    <scope>NUCLEOTIDE SEQUENCE [LARGE SCALE GENOMIC DNA]</scope>
    <source>
        <strain evidence="3 4">Ve08.2h10</strain>
    </source>
</reference>
<gene>
    <name evidence="3" type="ORF">PAXRUDRAFT_835737</name>
</gene>
<organism evidence="3 4">
    <name type="scientific">Paxillus rubicundulus Ve08.2h10</name>
    <dbReference type="NCBI Taxonomy" id="930991"/>
    <lineage>
        <taxon>Eukaryota</taxon>
        <taxon>Fungi</taxon>
        <taxon>Dikarya</taxon>
        <taxon>Basidiomycota</taxon>
        <taxon>Agaricomycotina</taxon>
        <taxon>Agaricomycetes</taxon>
        <taxon>Agaricomycetidae</taxon>
        <taxon>Boletales</taxon>
        <taxon>Paxilineae</taxon>
        <taxon>Paxillaceae</taxon>
        <taxon>Paxillus</taxon>
    </lineage>
</organism>
<evidence type="ECO:0000313" key="4">
    <source>
        <dbReference type="Proteomes" id="UP000054538"/>
    </source>
</evidence>
<accession>A0A0D0D5B9</accession>
<reference evidence="4" key="2">
    <citation type="submission" date="2015-01" db="EMBL/GenBank/DDBJ databases">
        <title>Evolutionary Origins and Diversification of the Mycorrhizal Mutualists.</title>
        <authorList>
            <consortium name="DOE Joint Genome Institute"/>
            <consortium name="Mycorrhizal Genomics Consortium"/>
            <person name="Kohler A."/>
            <person name="Kuo A."/>
            <person name="Nagy L.G."/>
            <person name="Floudas D."/>
            <person name="Copeland A."/>
            <person name="Barry K.W."/>
            <person name="Cichocki N."/>
            <person name="Veneault-Fourrey C."/>
            <person name="LaButti K."/>
            <person name="Lindquist E.A."/>
            <person name="Lipzen A."/>
            <person name="Lundell T."/>
            <person name="Morin E."/>
            <person name="Murat C."/>
            <person name="Riley R."/>
            <person name="Ohm R."/>
            <person name="Sun H."/>
            <person name="Tunlid A."/>
            <person name="Henrissat B."/>
            <person name="Grigoriev I.V."/>
            <person name="Hibbett D.S."/>
            <person name="Martin F."/>
        </authorList>
    </citation>
    <scope>NUCLEOTIDE SEQUENCE [LARGE SCALE GENOMIC DNA]</scope>
    <source>
        <strain evidence="4">Ve08.2h10</strain>
    </source>
</reference>
<dbReference type="STRING" id="930991.A0A0D0D5B9"/>
<dbReference type="Proteomes" id="UP000054538">
    <property type="component" value="Unassembled WGS sequence"/>
</dbReference>
<feature type="signal peptide" evidence="2">
    <location>
        <begin position="1"/>
        <end position="18"/>
    </location>
</feature>
<dbReference type="InParanoid" id="A0A0D0D5B9"/>
<protein>
    <submittedName>
        <fullName evidence="3">Uncharacterized protein</fullName>
    </submittedName>
</protein>
<name>A0A0D0D5B9_9AGAM</name>